<gene>
    <name evidence="1" type="ORF">PLOB_00030436</name>
</gene>
<name>A0ABN8NVU9_9CNID</name>
<organism evidence="1 2">
    <name type="scientific">Porites lobata</name>
    <dbReference type="NCBI Taxonomy" id="104759"/>
    <lineage>
        <taxon>Eukaryota</taxon>
        <taxon>Metazoa</taxon>
        <taxon>Cnidaria</taxon>
        <taxon>Anthozoa</taxon>
        <taxon>Hexacorallia</taxon>
        <taxon>Scleractinia</taxon>
        <taxon>Fungiina</taxon>
        <taxon>Poritidae</taxon>
        <taxon>Porites</taxon>
    </lineage>
</organism>
<protein>
    <submittedName>
        <fullName evidence="1">Uncharacterized protein</fullName>
    </submittedName>
</protein>
<comment type="caution">
    <text evidence="1">The sequence shown here is derived from an EMBL/GenBank/DDBJ whole genome shotgun (WGS) entry which is preliminary data.</text>
</comment>
<sequence length="94" mass="10750">MGMLANQMYLYGLRDTFGGFDYKLNYVPGKKAKAETNEADCNSRHPEPLTTFDSRAVQQTEFTVREEEELFEKDIRAVVNTFSLSYANTHCGLK</sequence>
<reference evidence="1 2" key="1">
    <citation type="submission" date="2022-05" db="EMBL/GenBank/DDBJ databases">
        <authorList>
            <consortium name="Genoscope - CEA"/>
            <person name="William W."/>
        </authorList>
    </citation>
    <scope>NUCLEOTIDE SEQUENCE [LARGE SCALE GENOMIC DNA]</scope>
</reference>
<accession>A0ABN8NVU9</accession>
<evidence type="ECO:0000313" key="2">
    <source>
        <dbReference type="Proteomes" id="UP001159405"/>
    </source>
</evidence>
<evidence type="ECO:0000313" key="1">
    <source>
        <dbReference type="EMBL" id="CAH3124144.1"/>
    </source>
</evidence>
<keyword evidence="2" id="KW-1185">Reference proteome</keyword>
<dbReference type="Proteomes" id="UP001159405">
    <property type="component" value="Unassembled WGS sequence"/>
</dbReference>
<dbReference type="EMBL" id="CALNXK010000039">
    <property type="protein sequence ID" value="CAH3124144.1"/>
    <property type="molecule type" value="Genomic_DNA"/>
</dbReference>
<proteinExistence type="predicted"/>